<proteinExistence type="predicted"/>
<sequence>MPDCSEEDQAMRLLSSTTEPKYTAVENSDAESQSSDPPQSPSLWDRLKPFSLYCSAVINIFLFILVAIQLDVPAKRNACTNPPIRKEWRALSAQEQHEFTHAIKCISKAPSSWAPNRTVYDDIAVLHGGIGSWCHRSACFLPWHRHVLSVIETILRDRCDYQGLIPYWDWSIDWMDLANSSIWDSTTGFGGDGDPNSPETVGEGRCVTDGPFSDLRPIIYNHTLVTHCLSRGFRDGDINGRLSGTKFRPENIGDILRQQNYPDFLLRLERDLHNTLHTSINGDFKAMTAANDPLFFLHHVNLDRIWWRWQQENPKARMLEYDGQHMYNSTGPGSLDDVLLYGGFTKDVIVRNAIDTQVPHSLVIVEPLNICSSW</sequence>
<dbReference type="Pfam" id="PF00264">
    <property type="entry name" value="Tyrosinase"/>
    <property type="match status" value="1"/>
</dbReference>
<keyword evidence="3" id="KW-0812">Transmembrane</keyword>
<dbReference type="Proteomes" id="UP001338125">
    <property type="component" value="Unassembled WGS sequence"/>
</dbReference>
<feature type="domain" description="Tyrosinase copper-binding" evidence="4">
    <location>
        <begin position="135"/>
        <end position="152"/>
    </location>
</feature>
<dbReference type="PANTHER" id="PTHR11474:SF127">
    <property type="entry name" value="TYROSINASE COPPER-BINDING DOMAIN-CONTAINING PROTEIN"/>
    <property type="match status" value="1"/>
</dbReference>
<evidence type="ECO:0000259" key="4">
    <source>
        <dbReference type="PROSITE" id="PS00497"/>
    </source>
</evidence>
<dbReference type="PROSITE" id="PS00497">
    <property type="entry name" value="TYROSINASE_1"/>
    <property type="match status" value="1"/>
</dbReference>
<keyword evidence="3" id="KW-0472">Membrane</keyword>
<evidence type="ECO:0000313" key="6">
    <source>
        <dbReference type="EMBL" id="KAK5991853.1"/>
    </source>
</evidence>
<keyword evidence="3" id="KW-1133">Transmembrane helix</keyword>
<evidence type="ECO:0000256" key="2">
    <source>
        <dbReference type="SAM" id="MobiDB-lite"/>
    </source>
</evidence>
<organism evidence="6 7">
    <name type="scientific">Cladobotryum mycophilum</name>
    <dbReference type="NCBI Taxonomy" id="491253"/>
    <lineage>
        <taxon>Eukaryota</taxon>
        <taxon>Fungi</taxon>
        <taxon>Dikarya</taxon>
        <taxon>Ascomycota</taxon>
        <taxon>Pezizomycotina</taxon>
        <taxon>Sordariomycetes</taxon>
        <taxon>Hypocreomycetidae</taxon>
        <taxon>Hypocreales</taxon>
        <taxon>Hypocreaceae</taxon>
        <taxon>Cladobotryum</taxon>
    </lineage>
</organism>
<dbReference type="EMBL" id="JAVFKD010000012">
    <property type="protein sequence ID" value="KAK5991853.1"/>
    <property type="molecule type" value="Genomic_DNA"/>
</dbReference>
<accession>A0ABR0SI72</accession>
<dbReference type="SUPFAM" id="SSF48056">
    <property type="entry name" value="Di-copper centre-containing domain"/>
    <property type="match status" value="1"/>
</dbReference>
<protein>
    <submittedName>
        <fullName evidence="6">Tyrosinase ustQ</fullName>
    </submittedName>
</protein>
<dbReference type="Gene3D" id="1.10.1280.10">
    <property type="entry name" value="Di-copper center containing domain from catechol oxidase"/>
    <property type="match status" value="1"/>
</dbReference>
<gene>
    <name evidence="6" type="ORF">PT974_05239</name>
</gene>
<dbReference type="PROSITE" id="PS00498">
    <property type="entry name" value="TYROSINASE_2"/>
    <property type="match status" value="1"/>
</dbReference>
<feature type="transmembrane region" description="Helical" evidence="3">
    <location>
        <begin position="50"/>
        <end position="68"/>
    </location>
</feature>
<evidence type="ECO:0000259" key="5">
    <source>
        <dbReference type="PROSITE" id="PS00498"/>
    </source>
</evidence>
<reference evidence="6 7" key="1">
    <citation type="submission" date="2024-01" db="EMBL/GenBank/DDBJ databases">
        <title>Complete genome of Cladobotryum mycophilum ATHUM6906.</title>
        <authorList>
            <person name="Christinaki A.C."/>
            <person name="Myridakis A.I."/>
            <person name="Kouvelis V.N."/>
        </authorList>
    </citation>
    <scope>NUCLEOTIDE SEQUENCE [LARGE SCALE GENOMIC DNA]</scope>
    <source>
        <strain evidence="6 7">ATHUM6906</strain>
    </source>
</reference>
<evidence type="ECO:0000256" key="3">
    <source>
        <dbReference type="SAM" id="Phobius"/>
    </source>
</evidence>
<keyword evidence="1" id="KW-0479">Metal-binding</keyword>
<evidence type="ECO:0000313" key="7">
    <source>
        <dbReference type="Proteomes" id="UP001338125"/>
    </source>
</evidence>
<feature type="region of interest" description="Disordered" evidence="2">
    <location>
        <begin position="1"/>
        <end position="40"/>
    </location>
</feature>
<dbReference type="InterPro" id="IPR008922">
    <property type="entry name" value="Di-copper_centre_dom_sf"/>
</dbReference>
<dbReference type="InterPro" id="IPR050316">
    <property type="entry name" value="Tyrosinase/Hemocyanin"/>
</dbReference>
<name>A0ABR0SI72_9HYPO</name>
<dbReference type="PANTHER" id="PTHR11474">
    <property type="entry name" value="TYROSINASE FAMILY MEMBER"/>
    <property type="match status" value="1"/>
</dbReference>
<dbReference type="InterPro" id="IPR002227">
    <property type="entry name" value="Tyrosinase_Cu-bd"/>
</dbReference>
<feature type="domain" description="Tyrosinase copper-binding" evidence="5">
    <location>
        <begin position="292"/>
        <end position="303"/>
    </location>
</feature>
<keyword evidence="7" id="KW-1185">Reference proteome</keyword>
<comment type="caution">
    <text evidence="6">The sequence shown here is derived from an EMBL/GenBank/DDBJ whole genome shotgun (WGS) entry which is preliminary data.</text>
</comment>
<evidence type="ECO:0000256" key="1">
    <source>
        <dbReference type="ARBA" id="ARBA00022723"/>
    </source>
</evidence>
<dbReference type="PRINTS" id="PR00092">
    <property type="entry name" value="TYROSINASE"/>
</dbReference>